<dbReference type="SUPFAM" id="SSF48452">
    <property type="entry name" value="TPR-like"/>
    <property type="match status" value="1"/>
</dbReference>
<dbReference type="PANTHER" id="PTHR44809">
    <property type="match status" value="1"/>
</dbReference>
<sequence>MTTVSEALRIAVGLHQGGRLAEAADIYRKIVQAAPGVADAWHLLGVLNHQSGQSGEAVRLIGEAIRRDPLCAAYHDNLGSALRALGKAAEAGGRHRAALALDPGWIKPFGNLAGALTDLGDGPAAAAALRRALRLSPDSDSHLLRLGDCLYAQDRIAEAEEAYRRLDMLHPGRSDCLYRLGLCRLAASRLMASTLATAGQLVDRAAMAEAVDAFARAATGHAASSGDAERNLFGTAIVALQTGVMEDGMLARVAEAGRRRLMAEPRDGGAPSAVLSSALSVVCYHLYRKGRLDLARRYFRKYARHWPAQAIAADFEMLLWSMVRSEAAFFDRLAAEPPGLFAGTGRRIAVPPRADGRPVLLVGCDESYWQRFGAAFLASARTHAPSCAVHVHVVNPSDGTEAALGELARAGEPALSLSFETVELGGLPDPVRLTWFASARFAVTQQLLRQGPGQGGGPVIQVDVDALLLADPGAALAGWGDWDVAVMQDRRGRGPTRDFLAGFLAFNRTPAAQRYLDLVVAYIGRHFAEGRAYWGLDQAAPFCTHDYMVRAGCAPALVRFDFQAFPFLHFLEK</sequence>
<organism evidence="1 2">
    <name type="scientific">Azospirillum thiophilum</name>
    <dbReference type="NCBI Taxonomy" id="528244"/>
    <lineage>
        <taxon>Bacteria</taxon>
        <taxon>Pseudomonadati</taxon>
        <taxon>Pseudomonadota</taxon>
        <taxon>Alphaproteobacteria</taxon>
        <taxon>Rhodospirillales</taxon>
        <taxon>Azospirillaceae</taxon>
        <taxon>Azospirillum</taxon>
    </lineage>
</organism>
<evidence type="ECO:0000313" key="2">
    <source>
        <dbReference type="Proteomes" id="UP000069935"/>
    </source>
</evidence>
<dbReference type="Proteomes" id="UP000069935">
    <property type="component" value="Chromosome 2"/>
</dbReference>
<keyword evidence="2" id="KW-1185">Reference proteome</keyword>
<dbReference type="InterPro" id="IPR011990">
    <property type="entry name" value="TPR-like_helical_dom_sf"/>
</dbReference>
<dbReference type="RefSeq" id="WP_045586160.1">
    <property type="nucleotide sequence ID" value="NZ_CP012402.1"/>
</dbReference>
<evidence type="ECO:0000313" key="1">
    <source>
        <dbReference type="EMBL" id="ALG72419.1"/>
    </source>
</evidence>
<dbReference type="Gene3D" id="1.25.40.10">
    <property type="entry name" value="Tetratricopeptide repeat domain"/>
    <property type="match status" value="1"/>
</dbReference>
<reference evidence="2" key="1">
    <citation type="submission" date="2015-08" db="EMBL/GenBank/DDBJ databases">
        <title>Complete Genome Sequence of Azospirillum thiophilum BV-S.</title>
        <authorList>
            <person name="Fomenkov A."/>
            <person name="Vincze T."/>
            <person name="Grabovich M."/>
            <person name="Dubinina G."/>
            <person name="Orlova M."/>
            <person name="Belousova E."/>
            <person name="Roberts R.J."/>
        </authorList>
    </citation>
    <scope>NUCLEOTIDE SEQUENCE [LARGE SCALE GENOMIC DNA]</scope>
    <source>
        <strain evidence="2">BV-S</strain>
    </source>
</reference>
<reference evidence="1 2" key="2">
    <citation type="journal article" date="2016" name="Genome Announc.">
        <title>Complete Genome Sequence of a Strain of Azospirillum thiophilum Isolated from a Sulfide Spring.</title>
        <authorList>
            <person name="Fomenkov A."/>
            <person name="Vincze T."/>
            <person name="Grabovich M."/>
            <person name="Anton B.P."/>
            <person name="Dubinina G."/>
            <person name="Orlova M."/>
            <person name="Belousova E."/>
            <person name="Roberts R.J."/>
        </authorList>
    </citation>
    <scope>NUCLEOTIDE SEQUENCE [LARGE SCALE GENOMIC DNA]</scope>
    <source>
        <strain evidence="1 2">BV-S</strain>
    </source>
</reference>
<dbReference type="InterPro" id="IPR052943">
    <property type="entry name" value="TMTC_O-mannosyl-trnsfr"/>
</dbReference>
<dbReference type="PANTHER" id="PTHR44809:SF1">
    <property type="entry name" value="PROTEIN O-MANNOSYL-TRANSFERASE TMTC1"/>
    <property type="match status" value="1"/>
</dbReference>
<protein>
    <recommendedName>
        <fullName evidence="3">Tetratricopeptide repeat protein</fullName>
    </recommendedName>
</protein>
<dbReference type="InterPro" id="IPR019734">
    <property type="entry name" value="TPR_rpt"/>
</dbReference>
<dbReference type="EMBL" id="CP012402">
    <property type="protein sequence ID" value="ALG72419.1"/>
    <property type="molecule type" value="Genomic_DNA"/>
</dbReference>
<dbReference type="KEGG" id="ati:AL072_15020"/>
<proteinExistence type="predicted"/>
<evidence type="ECO:0008006" key="3">
    <source>
        <dbReference type="Google" id="ProtNLM"/>
    </source>
</evidence>
<dbReference type="Pfam" id="PF13432">
    <property type="entry name" value="TPR_16"/>
    <property type="match status" value="1"/>
</dbReference>
<dbReference type="Pfam" id="PF14559">
    <property type="entry name" value="TPR_19"/>
    <property type="match status" value="1"/>
</dbReference>
<gene>
    <name evidence="1" type="ORF">AL072_15020</name>
</gene>
<dbReference type="SMART" id="SM00028">
    <property type="entry name" value="TPR"/>
    <property type="match status" value="5"/>
</dbReference>
<dbReference type="AlphaFoldDB" id="A0AAC8VZK0"/>
<name>A0AAC8VZK0_9PROT</name>
<accession>A0AAC8VZK0</accession>